<gene>
    <name evidence="3" type="ORF">SI8410_01000073</name>
</gene>
<evidence type="ECO:0000313" key="4">
    <source>
        <dbReference type="Proteomes" id="UP000663760"/>
    </source>
</evidence>
<feature type="transmembrane region" description="Helical" evidence="2">
    <location>
        <begin position="259"/>
        <end position="278"/>
    </location>
</feature>
<dbReference type="Pfam" id="PF03350">
    <property type="entry name" value="UPF0114"/>
    <property type="match status" value="1"/>
</dbReference>
<feature type="region of interest" description="Disordered" evidence="1">
    <location>
        <begin position="1"/>
        <end position="44"/>
    </location>
</feature>
<feature type="transmembrane region" description="Helical" evidence="2">
    <location>
        <begin position="167"/>
        <end position="192"/>
    </location>
</feature>
<dbReference type="AlphaFoldDB" id="A0A7I8JXL9"/>
<keyword evidence="2" id="KW-0472">Membrane</keyword>
<proteinExistence type="predicted"/>
<dbReference type="PANTHER" id="PTHR31721">
    <property type="entry name" value="OS06G0710300 PROTEIN"/>
    <property type="match status" value="1"/>
</dbReference>
<evidence type="ECO:0000256" key="1">
    <source>
        <dbReference type="SAM" id="MobiDB-lite"/>
    </source>
</evidence>
<name>A0A7I8JXL9_SPIIN</name>
<accession>A0A7I8JXL9</accession>
<dbReference type="InterPro" id="IPR005134">
    <property type="entry name" value="UPF0114"/>
</dbReference>
<reference evidence="3" key="1">
    <citation type="submission" date="2020-02" db="EMBL/GenBank/DDBJ databases">
        <authorList>
            <person name="Scholz U."/>
            <person name="Mascher M."/>
            <person name="Fiebig A."/>
        </authorList>
    </citation>
    <scope>NUCLEOTIDE SEQUENCE</scope>
</reference>
<sequence>MAASSGSLRPHPPFLRSAISPPSSSSSSSCSSSLGMSTVGSSSFSSPARRMAVRRVASPAKAYVAVEKAQEENKDLYALAADASAALLGFLWSEVKERKRRWELHAETMVENGIVGCRFFALIGVAGTLVGSILCFVEGCFLVWAAFLHRYYGSWERLEQAGEVMTLLIEATESFLVGSAMLYFGMGLYTMFVSSGGSKGLNRWPISRAPAVSPHKTRPPCMEMERPSEAKAELGRAVVMLLQTGLVEKFKSVPLTNGLDLACFAASIFFSSAGIFLLSRLRHRRRIPAGEELGVST</sequence>
<protein>
    <submittedName>
        <fullName evidence="3">Uncharacterized protein</fullName>
    </submittedName>
</protein>
<evidence type="ECO:0000256" key="2">
    <source>
        <dbReference type="SAM" id="Phobius"/>
    </source>
</evidence>
<evidence type="ECO:0000313" key="3">
    <source>
        <dbReference type="EMBL" id="CAA7387672.1"/>
    </source>
</evidence>
<organism evidence="3 4">
    <name type="scientific">Spirodela intermedia</name>
    <name type="common">Intermediate duckweed</name>
    <dbReference type="NCBI Taxonomy" id="51605"/>
    <lineage>
        <taxon>Eukaryota</taxon>
        <taxon>Viridiplantae</taxon>
        <taxon>Streptophyta</taxon>
        <taxon>Embryophyta</taxon>
        <taxon>Tracheophyta</taxon>
        <taxon>Spermatophyta</taxon>
        <taxon>Magnoliopsida</taxon>
        <taxon>Liliopsida</taxon>
        <taxon>Araceae</taxon>
        <taxon>Lemnoideae</taxon>
        <taxon>Spirodela</taxon>
    </lineage>
</organism>
<keyword evidence="4" id="KW-1185">Reference proteome</keyword>
<feature type="compositionally biased region" description="Low complexity" evidence="1">
    <location>
        <begin position="17"/>
        <end position="44"/>
    </location>
</feature>
<feature type="transmembrane region" description="Helical" evidence="2">
    <location>
        <begin position="119"/>
        <end position="147"/>
    </location>
</feature>
<dbReference type="Proteomes" id="UP000663760">
    <property type="component" value="Chromosome 1"/>
</dbReference>
<dbReference type="PANTHER" id="PTHR31721:SF3">
    <property type="entry name" value="EXPRESSED PROTEIN"/>
    <property type="match status" value="1"/>
</dbReference>
<keyword evidence="2" id="KW-1133">Transmembrane helix</keyword>
<keyword evidence="2" id="KW-0812">Transmembrane</keyword>
<dbReference type="EMBL" id="LR746264">
    <property type="protein sequence ID" value="CAA7387672.1"/>
    <property type="molecule type" value="Genomic_DNA"/>
</dbReference>
<dbReference type="OrthoDB" id="1912077at2759"/>